<dbReference type="EMBL" id="JAPWTK010000108">
    <property type="protein sequence ID" value="KAJ8949869.1"/>
    <property type="molecule type" value="Genomic_DNA"/>
</dbReference>
<dbReference type="AlphaFoldDB" id="A0AAV8YGH2"/>
<gene>
    <name evidence="2" type="ORF">NQ318_010503</name>
</gene>
<evidence type="ECO:0000313" key="3">
    <source>
        <dbReference type="Proteomes" id="UP001162162"/>
    </source>
</evidence>
<keyword evidence="1" id="KW-1133">Transmembrane helix</keyword>
<feature type="non-terminal residue" evidence="2">
    <location>
        <position position="62"/>
    </location>
</feature>
<keyword evidence="1" id="KW-0472">Membrane</keyword>
<protein>
    <submittedName>
        <fullName evidence="2">Uncharacterized protein</fullName>
    </submittedName>
</protein>
<evidence type="ECO:0000313" key="2">
    <source>
        <dbReference type="EMBL" id="KAJ8949869.1"/>
    </source>
</evidence>
<dbReference type="Proteomes" id="UP001162162">
    <property type="component" value="Unassembled WGS sequence"/>
</dbReference>
<comment type="caution">
    <text evidence="2">The sequence shown here is derived from an EMBL/GenBank/DDBJ whole genome shotgun (WGS) entry which is preliminary data.</text>
</comment>
<organism evidence="2 3">
    <name type="scientific">Aromia moschata</name>
    <dbReference type="NCBI Taxonomy" id="1265417"/>
    <lineage>
        <taxon>Eukaryota</taxon>
        <taxon>Metazoa</taxon>
        <taxon>Ecdysozoa</taxon>
        <taxon>Arthropoda</taxon>
        <taxon>Hexapoda</taxon>
        <taxon>Insecta</taxon>
        <taxon>Pterygota</taxon>
        <taxon>Neoptera</taxon>
        <taxon>Endopterygota</taxon>
        <taxon>Coleoptera</taxon>
        <taxon>Polyphaga</taxon>
        <taxon>Cucujiformia</taxon>
        <taxon>Chrysomeloidea</taxon>
        <taxon>Cerambycidae</taxon>
        <taxon>Cerambycinae</taxon>
        <taxon>Callichromatini</taxon>
        <taxon>Aromia</taxon>
    </lineage>
</organism>
<proteinExistence type="predicted"/>
<evidence type="ECO:0000256" key="1">
    <source>
        <dbReference type="SAM" id="Phobius"/>
    </source>
</evidence>
<keyword evidence="1" id="KW-0812">Transmembrane</keyword>
<sequence length="62" mass="7783">MNCYINNNYYRYFLNTFKVNIFIIKMMLILHKISCFFISEKSRTMALKSSMLRRQRYKFVFY</sequence>
<reference evidence="2" key="1">
    <citation type="journal article" date="2023" name="Insect Mol. Biol.">
        <title>Genome sequencing provides insights into the evolution of gene families encoding plant cell wall-degrading enzymes in longhorned beetles.</title>
        <authorList>
            <person name="Shin N.R."/>
            <person name="Okamura Y."/>
            <person name="Kirsch R."/>
            <person name="Pauchet Y."/>
        </authorList>
    </citation>
    <scope>NUCLEOTIDE SEQUENCE</scope>
    <source>
        <strain evidence="2">AMC_N1</strain>
    </source>
</reference>
<keyword evidence="3" id="KW-1185">Reference proteome</keyword>
<name>A0AAV8YGH2_9CUCU</name>
<accession>A0AAV8YGH2</accession>
<feature type="transmembrane region" description="Helical" evidence="1">
    <location>
        <begin position="20"/>
        <end position="39"/>
    </location>
</feature>